<dbReference type="EMBL" id="BAAAES010000007">
    <property type="protein sequence ID" value="GAA0665725.1"/>
    <property type="molecule type" value="Genomic_DNA"/>
</dbReference>
<dbReference type="Proteomes" id="UP001500238">
    <property type="component" value="Unassembled WGS sequence"/>
</dbReference>
<accession>A0ABN1HSL1</accession>
<protein>
    <submittedName>
        <fullName evidence="2">Uncharacterized protein</fullName>
    </submittedName>
</protein>
<sequence>MPYPILSTILLPALAGAQPHPAPNPIPRSNMPVHGKAADPKCERPLARHVGDVPPPGIRKLGEMPPAKPIYTVLREIDGCPKPVSVPAR</sequence>
<name>A0ABN1HSL1_9SPHN</name>
<evidence type="ECO:0000313" key="3">
    <source>
        <dbReference type="Proteomes" id="UP001500238"/>
    </source>
</evidence>
<dbReference type="RefSeq" id="WP_163959041.1">
    <property type="nucleotide sequence ID" value="NZ_BAAAES010000007.1"/>
</dbReference>
<reference evidence="2 3" key="1">
    <citation type="journal article" date="2019" name="Int. J. Syst. Evol. Microbiol.">
        <title>The Global Catalogue of Microorganisms (GCM) 10K type strain sequencing project: providing services to taxonomists for standard genome sequencing and annotation.</title>
        <authorList>
            <consortium name="The Broad Institute Genomics Platform"/>
            <consortium name="The Broad Institute Genome Sequencing Center for Infectious Disease"/>
            <person name="Wu L."/>
            <person name="Ma J."/>
        </authorList>
    </citation>
    <scope>NUCLEOTIDE SEQUENCE [LARGE SCALE GENOMIC DNA]</scope>
    <source>
        <strain evidence="2 3">JCM 14603</strain>
    </source>
</reference>
<proteinExistence type="predicted"/>
<evidence type="ECO:0000256" key="1">
    <source>
        <dbReference type="SAM" id="MobiDB-lite"/>
    </source>
</evidence>
<keyword evidence="3" id="KW-1185">Reference proteome</keyword>
<organism evidence="2 3">
    <name type="scientific">Sphingomonas insulae</name>
    <dbReference type="NCBI Taxonomy" id="424800"/>
    <lineage>
        <taxon>Bacteria</taxon>
        <taxon>Pseudomonadati</taxon>
        <taxon>Pseudomonadota</taxon>
        <taxon>Alphaproteobacteria</taxon>
        <taxon>Sphingomonadales</taxon>
        <taxon>Sphingomonadaceae</taxon>
        <taxon>Sphingomonas</taxon>
    </lineage>
</organism>
<comment type="caution">
    <text evidence="2">The sequence shown here is derived from an EMBL/GenBank/DDBJ whole genome shotgun (WGS) entry which is preliminary data.</text>
</comment>
<gene>
    <name evidence="2" type="ORF">GCM10009102_14380</name>
</gene>
<feature type="region of interest" description="Disordered" evidence="1">
    <location>
        <begin position="16"/>
        <end position="39"/>
    </location>
</feature>
<evidence type="ECO:0000313" key="2">
    <source>
        <dbReference type="EMBL" id="GAA0665725.1"/>
    </source>
</evidence>